<comment type="caution">
    <text evidence="1">The sequence shown here is derived from an EMBL/GenBank/DDBJ whole genome shotgun (WGS) entry which is preliminary data.</text>
</comment>
<dbReference type="RefSeq" id="WP_163288823.1">
    <property type="nucleotide sequence ID" value="NZ_JAAGWY010000001.1"/>
</dbReference>
<dbReference type="Gene3D" id="1.10.1900.10">
    <property type="entry name" value="c-terminal domain of poly(a) binding protein"/>
    <property type="match status" value="1"/>
</dbReference>
<evidence type="ECO:0000313" key="1">
    <source>
        <dbReference type="EMBL" id="NEN05636.1"/>
    </source>
</evidence>
<accession>A0A6L9XWH4</accession>
<gene>
    <name evidence="1" type="ORF">G3T36_07095</name>
</gene>
<organism evidence="1 2">
    <name type="scientific">Leifsonia tongyongensis</name>
    <dbReference type="NCBI Taxonomy" id="1268043"/>
    <lineage>
        <taxon>Bacteria</taxon>
        <taxon>Bacillati</taxon>
        <taxon>Actinomycetota</taxon>
        <taxon>Actinomycetes</taxon>
        <taxon>Micrococcales</taxon>
        <taxon>Microbacteriaceae</taxon>
        <taxon>Leifsonia</taxon>
    </lineage>
</organism>
<sequence>MIWIDKVVGDFSGKKRYLQYKERVKQLPEGYRQATEALQRYVMYLGPSDDSQSLMAMLDDLADLMERSAADSLPIREIVGEDPAEFAEAFMANYEGGSWIRKEQRRLASSIDDAVVKANT</sequence>
<dbReference type="Pfam" id="PF06304">
    <property type="entry name" value="DUF1048"/>
    <property type="match status" value="1"/>
</dbReference>
<dbReference type="EMBL" id="JAAGWY010000001">
    <property type="protein sequence ID" value="NEN05636.1"/>
    <property type="molecule type" value="Genomic_DNA"/>
</dbReference>
<name>A0A6L9XWH4_9MICO</name>
<protein>
    <submittedName>
        <fullName evidence="1">DUF1048 domain-containing protein</fullName>
    </submittedName>
</protein>
<dbReference type="Proteomes" id="UP000474967">
    <property type="component" value="Unassembled WGS sequence"/>
</dbReference>
<dbReference type="SUPFAM" id="SSF158560">
    <property type="entry name" value="BH3980-like"/>
    <property type="match status" value="1"/>
</dbReference>
<keyword evidence="2" id="KW-1185">Reference proteome</keyword>
<reference evidence="1 2" key="1">
    <citation type="journal article" date="2014" name="J. Microbiol.">
        <title>Diaminobutyricibacter tongyongensis gen. nov., sp. nov. and Homoserinibacter gongjuensis gen. nov., sp. nov. belong to the family Microbacteriaceae.</title>
        <authorList>
            <person name="Kim S.J."/>
            <person name="Ahn J.H."/>
            <person name="Weon H.Y."/>
            <person name="Hamada M."/>
            <person name="Suzuki K."/>
            <person name="Kwon S.W."/>
        </authorList>
    </citation>
    <scope>NUCLEOTIDE SEQUENCE [LARGE SCALE GENOMIC DNA]</scope>
    <source>
        <strain evidence="1 2">NBRC 108724</strain>
    </source>
</reference>
<evidence type="ECO:0000313" key="2">
    <source>
        <dbReference type="Proteomes" id="UP000474967"/>
    </source>
</evidence>
<proteinExistence type="predicted"/>
<dbReference type="AlphaFoldDB" id="A0A6L9XWH4"/>
<dbReference type="InterPro" id="IPR008316">
    <property type="entry name" value="UCP029876"/>
</dbReference>